<dbReference type="AlphaFoldDB" id="A0A9W9T7X6"/>
<dbReference type="NCBIfam" id="TIGR00756">
    <property type="entry name" value="PPR"/>
    <property type="match status" value="1"/>
</dbReference>
<dbReference type="Gene3D" id="1.25.40.10">
    <property type="entry name" value="Tetratricopeptide repeat domain"/>
    <property type="match status" value="2"/>
</dbReference>
<feature type="compositionally biased region" description="Polar residues" evidence="6">
    <location>
        <begin position="32"/>
        <end position="48"/>
    </location>
</feature>
<dbReference type="PROSITE" id="PS51375">
    <property type="entry name" value="PPR"/>
    <property type="match status" value="1"/>
</dbReference>
<feature type="repeat" description="PPR" evidence="5">
    <location>
        <begin position="699"/>
        <end position="733"/>
    </location>
</feature>
<dbReference type="Pfam" id="PF01535">
    <property type="entry name" value="PPR"/>
    <property type="match status" value="1"/>
</dbReference>
<feature type="region of interest" description="Disordered" evidence="6">
    <location>
        <begin position="761"/>
        <end position="802"/>
    </location>
</feature>
<evidence type="ECO:0008006" key="9">
    <source>
        <dbReference type="Google" id="ProtNLM"/>
    </source>
</evidence>
<dbReference type="Proteomes" id="UP001150904">
    <property type="component" value="Unassembled WGS sequence"/>
</dbReference>
<dbReference type="InterPro" id="IPR011990">
    <property type="entry name" value="TPR-like_helical_dom_sf"/>
</dbReference>
<dbReference type="InterPro" id="IPR002885">
    <property type="entry name" value="PPR_rpt"/>
</dbReference>
<evidence type="ECO:0000256" key="5">
    <source>
        <dbReference type="PROSITE-ProRule" id="PRU00708"/>
    </source>
</evidence>
<feature type="compositionally biased region" description="Polar residues" evidence="6">
    <location>
        <begin position="79"/>
        <end position="108"/>
    </location>
</feature>
<dbReference type="PANTHER" id="PTHR47447">
    <property type="entry name" value="OS03G0856100 PROTEIN"/>
    <property type="match status" value="1"/>
</dbReference>
<comment type="caution">
    <text evidence="7">The sequence shown here is derived from an EMBL/GenBank/DDBJ whole genome shotgun (WGS) entry which is preliminary data.</text>
</comment>
<proteinExistence type="inferred from homology"/>
<evidence type="ECO:0000256" key="4">
    <source>
        <dbReference type="ARBA" id="ARBA00044511"/>
    </source>
</evidence>
<dbReference type="PANTHER" id="PTHR47447:SF23">
    <property type="entry name" value="PENTACOTRIPEPTIDE-REPEAT REGION OF PRORP DOMAIN-CONTAINING PROTEIN"/>
    <property type="match status" value="1"/>
</dbReference>
<reference evidence="7" key="2">
    <citation type="journal article" date="2023" name="IMA Fungus">
        <title>Comparative genomic study of the Penicillium genus elucidates a diverse pangenome and 15 lateral gene transfer events.</title>
        <authorList>
            <person name="Petersen C."/>
            <person name="Sorensen T."/>
            <person name="Nielsen M.R."/>
            <person name="Sondergaard T.E."/>
            <person name="Sorensen J.L."/>
            <person name="Fitzpatrick D.A."/>
            <person name="Frisvad J.C."/>
            <person name="Nielsen K.L."/>
        </authorList>
    </citation>
    <scope>NUCLEOTIDE SEQUENCE</scope>
    <source>
        <strain evidence="7">IBT 15544</strain>
    </source>
</reference>
<comment type="subunit">
    <text evidence="4">Binds to mitochondrial small subunit 15S rRNA.</text>
</comment>
<keyword evidence="2" id="KW-0677">Repeat</keyword>
<dbReference type="GeneID" id="83178638"/>
<sequence>MSLCPHQLVRSRLNGLSPAQCRNPGRWPRRSGPSNTGYRLQDVSSYATSVREPGSEAHDFTAPSRLQPTASDEPLESSDFGNRQRTAEESGQTGNEQSGNAASSQQQKGRPRKHTTPPLTLKRVRAIMQAEGHNIRFAPSVLRRLNAQIESTDRFLSSKATYLATVIKSNSLYTRELGLVQWKSAYEEIYKAKHYQRAVQNEAVIPALKEEGQALLEKIQADCSGSFRDAWQAMTRRDKASAWQRLAFWLLQNDPKLFLEFLVVTTEGTEKPDFTMVADCLLYIDNFYYADWLKDWKSSTHTYESLVESCLNPKDWPIISVPQRGVRLYIRRASHEDVTSALNMAKGRSVEMTAETALCFMWRFTEFEDVDNALKALEYIPILKNPEFTLNSQGVLRHCCKLLTLDGVEEGDNGRNFKILPRLLKMGVRPDRDMMNLVLSNAYKTGDSQLGADMLQFMKSHAYDFDSYTYLTLLNEAVKRGDRGRVDSLIHEVEAEDGLRSNPFIANKIFHSHYVFTAKHMDVDADPSGVFYSMLDMYNTLHDITPLKDLFIIPPQYTPRPGGSNTPPSPIALYIMIATFFRCQNRLTTVQRIYNRFRELVKQGHPSIAPLAETDHTYNEFLVAMRDNPRSLRLCVRLVEDMLHPPKLPVNSSTGEAMIHAKPSVRTWTILLSAFIYHRQTQAAQKIKEMMAKHQVKYDDSTWNTIISGHVNAQNVPEAAAAIKEMEEQGFSMNAYTMRSLRYLRDPERLWVAIDELDERVTQESSQRVTPEPEPEPEYSIPEDEKAKTAPIDRGLQKLALK</sequence>
<feature type="region of interest" description="Disordered" evidence="6">
    <location>
        <begin position="15"/>
        <end position="120"/>
    </location>
</feature>
<dbReference type="OrthoDB" id="185373at2759"/>
<dbReference type="RefSeq" id="XP_058310799.1">
    <property type="nucleotide sequence ID" value="XM_058451337.1"/>
</dbReference>
<gene>
    <name evidence="7" type="ORF">N7498_004275</name>
</gene>
<name>A0A9W9T7X6_9EURO</name>
<evidence type="ECO:0000256" key="3">
    <source>
        <dbReference type="ARBA" id="ARBA00044493"/>
    </source>
</evidence>
<keyword evidence="8" id="KW-1185">Reference proteome</keyword>
<dbReference type="EMBL" id="JAPQKR010000008">
    <property type="protein sequence ID" value="KAJ5212629.1"/>
    <property type="molecule type" value="Genomic_DNA"/>
</dbReference>
<organism evidence="7 8">
    <name type="scientific">Penicillium cinerascens</name>
    <dbReference type="NCBI Taxonomy" id="70096"/>
    <lineage>
        <taxon>Eukaryota</taxon>
        <taxon>Fungi</taxon>
        <taxon>Dikarya</taxon>
        <taxon>Ascomycota</taxon>
        <taxon>Pezizomycotina</taxon>
        <taxon>Eurotiomycetes</taxon>
        <taxon>Eurotiomycetidae</taxon>
        <taxon>Eurotiales</taxon>
        <taxon>Aspergillaceae</taxon>
        <taxon>Penicillium</taxon>
    </lineage>
</organism>
<evidence type="ECO:0000256" key="6">
    <source>
        <dbReference type="SAM" id="MobiDB-lite"/>
    </source>
</evidence>
<protein>
    <recommendedName>
        <fullName evidence="9">Pentacotripeptide-repeat region of PRORP domain-containing protein</fullName>
    </recommendedName>
</protein>
<comment type="function">
    <text evidence="3">Regulates mitochondrial small subunit maturation by controlling 15S rRNA 5'-end processing. Localizes to the 5' precursor of the 15S rRNA in a position that is subsequently occupied by mS47 in the mature yeast mtSSU. Uses structure and sequence-specific RNA recognition, binding to a single-stranded region of the precursor and specifically recognizing bases -6 to -1. The exchange of Ccm1 for mS47 is coupled to the irreversible removal of precursor rRNA that is accompanied by conformational changes of the mitoribosomal proteins uS5m and mS26. These conformational changes signal completion of 5'-end rRNA processing through protection of the mature 5'-end of the 15S rRNA and stabilization of mS47. The removal of the 5' precursor together with the dissociation of Ccm1 may be catalyzed by the 5'-3' exoribonuclease Pet127. Involved in the specific removal of group I introns in mitochondrial encoded transcripts.</text>
</comment>
<accession>A0A9W9T7X6</accession>
<comment type="similarity">
    <text evidence="1">Belongs to the CCM1 family.</text>
</comment>
<reference evidence="7" key="1">
    <citation type="submission" date="2022-12" db="EMBL/GenBank/DDBJ databases">
        <authorList>
            <person name="Petersen C."/>
        </authorList>
    </citation>
    <scope>NUCLEOTIDE SEQUENCE</scope>
    <source>
        <strain evidence="7">IBT 15544</strain>
    </source>
</reference>
<evidence type="ECO:0000256" key="2">
    <source>
        <dbReference type="ARBA" id="ARBA00022737"/>
    </source>
</evidence>
<evidence type="ECO:0000256" key="1">
    <source>
        <dbReference type="ARBA" id="ARBA00006192"/>
    </source>
</evidence>
<evidence type="ECO:0000313" key="7">
    <source>
        <dbReference type="EMBL" id="KAJ5212629.1"/>
    </source>
</evidence>
<evidence type="ECO:0000313" key="8">
    <source>
        <dbReference type="Proteomes" id="UP001150904"/>
    </source>
</evidence>